<proteinExistence type="inferred from homology"/>
<evidence type="ECO:0000313" key="4">
    <source>
        <dbReference type="Proteomes" id="UP000295783"/>
    </source>
</evidence>
<dbReference type="OrthoDB" id="9802991at2"/>
<evidence type="ECO:0000259" key="2">
    <source>
        <dbReference type="SMART" id="SM00849"/>
    </source>
</evidence>
<dbReference type="GO" id="GO:0016787">
    <property type="term" value="F:hydrolase activity"/>
    <property type="evidence" value="ECO:0007669"/>
    <property type="project" value="UniProtKB-KW"/>
</dbReference>
<name>A0A4R6WLH8_9PROT</name>
<sequence length="244" mass="27405">MRIATPETWYETKPVGDGITWIFEPFIKEYYRCNIWHVRGRARDLLIDSGMGVVSLRDRVRILAERPLLAVASHTHFDHIGTHHEFAERAVHPAEAEVLAHPSRANTVADRYVTDDSIFTALPPGDWDALRYDVRPAPAQTLLDEGDVVDTGDRSFEVLHLPGHSPGSIALYEKASGILFSGDVIYDGELAYSADQAVEMRQYVASMKRVLALPVRIVHGGHYPSFGQERLRAIARAFLAEFDR</sequence>
<dbReference type="RefSeq" id="WP_133614100.1">
    <property type="nucleotide sequence ID" value="NZ_SNYW01000009.1"/>
</dbReference>
<dbReference type="Pfam" id="PF00753">
    <property type="entry name" value="Lactamase_B"/>
    <property type="match status" value="1"/>
</dbReference>
<dbReference type="InterPro" id="IPR036866">
    <property type="entry name" value="RibonucZ/Hydroxyglut_hydro"/>
</dbReference>
<dbReference type="InterPro" id="IPR001279">
    <property type="entry name" value="Metallo-B-lactamas"/>
</dbReference>
<comment type="caution">
    <text evidence="3">The sequence shown here is derived from an EMBL/GenBank/DDBJ whole genome shotgun (WGS) entry which is preliminary data.</text>
</comment>
<dbReference type="PANTHER" id="PTHR42951:SF4">
    <property type="entry name" value="ACYL-COENZYME A THIOESTERASE MBLAC2"/>
    <property type="match status" value="1"/>
</dbReference>
<dbReference type="PANTHER" id="PTHR42951">
    <property type="entry name" value="METALLO-BETA-LACTAMASE DOMAIN-CONTAINING"/>
    <property type="match status" value="1"/>
</dbReference>
<gene>
    <name evidence="3" type="ORF">A8950_2624</name>
</gene>
<comment type="similarity">
    <text evidence="1">Belongs to the metallo-beta-lactamase superfamily. Class-B beta-lactamase family.</text>
</comment>
<dbReference type="InterPro" id="IPR050855">
    <property type="entry name" value="NDM-1-like"/>
</dbReference>
<dbReference type="Gene3D" id="3.60.15.10">
    <property type="entry name" value="Ribonuclease Z/Hydroxyacylglutathione hydrolase-like"/>
    <property type="match status" value="1"/>
</dbReference>
<dbReference type="CDD" id="cd07712">
    <property type="entry name" value="MBLAC2-like_MBL-fold"/>
    <property type="match status" value="1"/>
</dbReference>
<evidence type="ECO:0000256" key="1">
    <source>
        <dbReference type="ARBA" id="ARBA00005250"/>
    </source>
</evidence>
<dbReference type="SUPFAM" id="SSF56281">
    <property type="entry name" value="Metallo-hydrolase/oxidoreductase"/>
    <property type="match status" value="1"/>
</dbReference>
<protein>
    <submittedName>
        <fullName evidence="3">Glyoxylase-like metal-dependent hydrolase (Beta-lactamase superfamily II)</fullName>
    </submittedName>
</protein>
<evidence type="ECO:0000313" key="3">
    <source>
        <dbReference type="EMBL" id="TDQ81555.1"/>
    </source>
</evidence>
<keyword evidence="4" id="KW-1185">Reference proteome</keyword>
<accession>A0A4R6WLH8</accession>
<dbReference type="SMART" id="SM00849">
    <property type="entry name" value="Lactamase_B"/>
    <property type="match status" value="1"/>
</dbReference>
<dbReference type="EMBL" id="SNYW01000009">
    <property type="protein sequence ID" value="TDQ81555.1"/>
    <property type="molecule type" value="Genomic_DNA"/>
</dbReference>
<feature type="domain" description="Metallo-beta-lactamase" evidence="2">
    <location>
        <begin position="32"/>
        <end position="222"/>
    </location>
</feature>
<dbReference type="Proteomes" id="UP000295783">
    <property type="component" value="Unassembled WGS sequence"/>
</dbReference>
<organism evidence="3 4">
    <name type="scientific">Dongia mobilis</name>
    <dbReference type="NCBI Taxonomy" id="578943"/>
    <lineage>
        <taxon>Bacteria</taxon>
        <taxon>Pseudomonadati</taxon>
        <taxon>Pseudomonadota</taxon>
        <taxon>Alphaproteobacteria</taxon>
        <taxon>Rhodospirillales</taxon>
        <taxon>Dongiaceae</taxon>
        <taxon>Dongia</taxon>
    </lineage>
</organism>
<dbReference type="AlphaFoldDB" id="A0A4R6WLH8"/>
<keyword evidence="3" id="KW-0378">Hydrolase</keyword>
<reference evidence="3 4" key="1">
    <citation type="submission" date="2019-03" db="EMBL/GenBank/DDBJ databases">
        <title>Genomic Encyclopedia of Type Strains, Phase III (KMG-III): the genomes of soil and plant-associated and newly described type strains.</title>
        <authorList>
            <person name="Whitman W."/>
        </authorList>
    </citation>
    <scope>NUCLEOTIDE SEQUENCE [LARGE SCALE GENOMIC DNA]</scope>
    <source>
        <strain evidence="3 4">CGMCC 1.7660</strain>
    </source>
</reference>
<dbReference type="GO" id="GO:0017001">
    <property type="term" value="P:antibiotic catabolic process"/>
    <property type="evidence" value="ECO:0007669"/>
    <property type="project" value="UniProtKB-ARBA"/>
</dbReference>